<dbReference type="EMBL" id="QTJX01000002">
    <property type="protein sequence ID" value="RDY59914.1"/>
    <property type="molecule type" value="Genomic_DNA"/>
</dbReference>
<proteinExistence type="predicted"/>
<feature type="domain" description="Methyltransferase type 11" evidence="1">
    <location>
        <begin position="122"/>
        <end position="172"/>
    </location>
</feature>
<organism evidence="2 3">
    <name type="scientific">Flagellimonas nanhaiensis</name>
    <dbReference type="NCBI Taxonomy" id="2292706"/>
    <lineage>
        <taxon>Bacteria</taxon>
        <taxon>Pseudomonadati</taxon>
        <taxon>Bacteroidota</taxon>
        <taxon>Flavobacteriia</taxon>
        <taxon>Flavobacteriales</taxon>
        <taxon>Flavobacteriaceae</taxon>
        <taxon>Flagellimonas</taxon>
    </lineage>
</organism>
<comment type="caution">
    <text evidence="2">The sequence shown here is derived from an EMBL/GenBank/DDBJ whole genome shotgun (WGS) entry which is preliminary data.</text>
</comment>
<keyword evidence="3" id="KW-1185">Reference proteome</keyword>
<dbReference type="SUPFAM" id="SSF53335">
    <property type="entry name" value="S-adenosyl-L-methionine-dependent methyltransferases"/>
    <property type="match status" value="1"/>
</dbReference>
<keyword evidence="2" id="KW-0489">Methyltransferase</keyword>
<accession>A0A371JQY1</accession>
<dbReference type="InterPro" id="IPR029063">
    <property type="entry name" value="SAM-dependent_MTases_sf"/>
</dbReference>
<dbReference type="GO" id="GO:0032259">
    <property type="term" value="P:methylation"/>
    <property type="evidence" value="ECO:0007669"/>
    <property type="project" value="UniProtKB-KW"/>
</dbReference>
<sequence>MFLKNIIPGNFKEKYNRYKTREVEQIYKGNKVTCPICNSSYSEFGTFGKRTRKNAKCHKCGSLERHRLVWCYLNKKRILREGMSILHFAPEEVFYNIFSKLDYIEYFPCDLKPDSFTFEGNIPIAKVDITDIPYKTNAFDFILCNHVLEHIPNDERALSELFRVMKEGGSGIFQVPIDYSRETTYEDFSIKTKKGRMKAFGQHDHVRWYGRDYVDRLSNAGFMAEEDNFVQEFSEEDQFRNGFEKSERIYFCSKQKTNQ</sequence>
<dbReference type="OrthoDB" id="3896938at2"/>
<reference evidence="2 3" key="1">
    <citation type="submission" date="2018-08" db="EMBL/GenBank/DDBJ databases">
        <title>Muricauda nanhaiensis sp. nov., isolated from seawater of the South China Sea.</title>
        <authorList>
            <person name="Dang Y."/>
        </authorList>
    </citation>
    <scope>NUCLEOTIDE SEQUENCE [LARGE SCALE GENOMIC DNA]</scope>
    <source>
        <strain evidence="2 3">SM1704</strain>
    </source>
</reference>
<evidence type="ECO:0000259" key="1">
    <source>
        <dbReference type="Pfam" id="PF08241"/>
    </source>
</evidence>
<dbReference type="Gene3D" id="3.40.50.150">
    <property type="entry name" value="Vaccinia Virus protein VP39"/>
    <property type="match status" value="1"/>
</dbReference>
<dbReference type="GO" id="GO:0008757">
    <property type="term" value="F:S-adenosylmethionine-dependent methyltransferase activity"/>
    <property type="evidence" value="ECO:0007669"/>
    <property type="project" value="InterPro"/>
</dbReference>
<dbReference type="Proteomes" id="UP000261828">
    <property type="component" value="Unassembled WGS sequence"/>
</dbReference>
<dbReference type="Pfam" id="PF08241">
    <property type="entry name" value="Methyltransf_11"/>
    <property type="match status" value="1"/>
</dbReference>
<gene>
    <name evidence="2" type="ORF">DX873_11225</name>
</gene>
<name>A0A371JQY1_9FLAO</name>
<protein>
    <submittedName>
        <fullName evidence="2">SAM-dependent methyltransferase</fullName>
    </submittedName>
</protein>
<evidence type="ECO:0000313" key="3">
    <source>
        <dbReference type="Proteomes" id="UP000261828"/>
    </source>
</evidence>
<dbReference type="InterPro" id="IPR013216">
    <property type="entry name" value="Methyltransf_11"/>
</dbReference>
<evidence type="ECO:0000313" key="2">
    <source>
        <dbReference type="EMBL" id="RDY59914.1"/>
    </source>
</evidence>
<dbReference type="AlphaFoldDB" id="A0A371JQY1"/>
<keyword evidence="2" id="KW-0808">Transferase</keyword>
<dbReference type="RefSeq" id="WP_116184525.1">
    <property type="nucleotide sequence ID" value="NZ_QTJX01000002.1"/>
</dbReference>
<dbReference type="CDD" id="cd02440">
    <property type="entry name" value="AdoMet_MTases"/>
    <property type="match status" value="1"/>
</dbReference>